<comment type="similarity">
    <text evidence="3">Belongs to the GRF family.</text>
</comment>
<keyword evidence="1 3" id="KW-0539">Nucleus</keyword>
<dbReference type="Pfam" id="PF08879">
    <property type="entry name" value="WRC"/>
    <property type="match status" value="1"/>
</dbReference>
<dbReference type="GO" id="GO:0005634">
    <property type="term" value="C:nucleus"/>
    <property type="evidence" value="ECO:0007669"/>
    <property type="project" value="UniProtKB-SubCell"/>
</dbReference>
<accession>A0AAD7LPZ1</accession>
<organism evidence="6 7">
    <name type="scientific">Quillaja saponaria</name>
    <name type="common">Soap bark tree</name>
    <dbReference type="NCBI Taxonomy" id="32244"/>
    <lineage>
        <taxon>Eukaryota</taxon>
        <taxon>Viridiplantae</taxon>
        <taxon>Streptophyta</taxon>
        <taxon>Embryophyta</taxon>
        <taxon>Tracheophyta</taxon>
        <taxon>Spermatophyta</taxon>
        <taxon>Magnoliopsida</taxon>
        <taxon>eudicotyledons</taxon>
        <taxon>Gunneridae</taxon>
        <taxon>Pentapetalae</taxon>
        <taxon>rosids</taxon>
        <taxon>fabids</taxon>
        <taxon>Fabales</taxon>
        <taxon>Quillajaceae</taxon>
        <taxon>Quillaja</taxon>
    </lineage>
</organism>
<comment type="subcellular location">
    <subcellularLocation>
        <location evidence="3">Nucleus</location>
    </subcellularLocation>
</comment>
<evidence type="ECO:0000256" key="1">
    <source>
        <dbReference type="ARBA" id="ARBA00023242"/>
    </source>
</evidence>
<dbReference type="PANTHER" id="PTHR31602:SF81">
    <property type="entry name" value="GROWTH-REGULATING FACTOR 9"/>
    <property type="match status" value="1"/>
</dbReference>
<dbReference type="PANTHER" id="PTHR31602">
    <property type="entry name" value="GROWTH-REGULATING FACTOR 5"/>
    <property type="match status" value="1"/>
</dbReference>
<dbReference type="EMBL" id="JARAOO010000007">
    <property type="protein sequence ID" value="KAJ7962241.1"/>
    <property type="molecule type" value="Genomic_DNA"/>
</dbReference>
<evidence type="ECO:0000313" key="7">
    <source>
        <dbReference type="Proteomes" id="UP001163823"/>
    </source>
</evidence>
<dbReference type="InterPro" id="IPR031137">
    <property type="entry name" value="GRF"/>
</dbReference>
<reference evidence="6" key="1">
    <citation type="journal article" date="2023" name="Science">
        <title>Elucidation of the pathway for biosynthesis of saponin adjuvants from the soapbark tree.</title>
        <authorList>
            <person name="Reed J."/>
            <person name="Orme A."/>
            <person name="El-Demerdash A."/>
            <person name="Owen C."/>
            <person name="Martin L.B.B."/>
            <person name="Misra R.C."/>
            <person name="Kikuchi S."/>
            <person name="Rejzek M."/>
            <person name="Martin A.C."/>
            <person name="Harkess A."/>
            <person name="Leebens-Mack J."/>
            <person name="Louveau T."/>
            <person name="Stephenson M.J."/>
            <person name="Osbourn A."/>
        </authorList>
    </citation>
    <scope>NUCLEOTIDE SEQUENCE</scope>
    <source>
        <strain evidence="6">S10</strain>
    </source>
</reference>
<comment type="domain">
    <text evidence="3">The QLQ domain and WRC domain may be involved in protein-protein interaction and DNA-binding, respectively.</text>
</comment>
<dbReference type="InterPro" id="IPR014977">
    <property type="entry name" value="WRC_dom"/>
</dbReference>
<evidence type="ECO:0000313" key="6">
    <source>
        <dbReference type="EMBL" id="KAJ7962241.1"/>
    </source>
</evidence>
<comment type="caution">
    <text evidence="6">The sequence shown here is derived from an EMBL/GenBank/DDBJ whole genome shotgun (WGS) entry which is preliminary data.</text>
</comment>
<evidence type="ECO:0000256" key="3">
    <source>
        <dbReference type="RuleBase" id="RU367127"/>
    </source>
</evidence>
<gene>
    <name evidence="6" type="ORF">O6P43_017499</name>
</gene>
<feature type="region of interest" description="Disordered" evidence="4">
    <location>
        <begin position="1"/>
        <end position="54"/>
    </location>
</feature>
<dbReference type="KEGG" id="qsa:O6P43_017499"/>
<feature type="compositionally biased region" description="Polar residues" evidence="4">
    <location>
        <begin position="267"/>
        <end position="291"/>
    </location>
</feature>
<feature type="compositionally biased region" description="Low complexity" evidence="4">
    <location>
        <begin position="37"/>
        <end position="54"/>
    </location>
</feature>
<comment type="function">
    <text evidence="3">Transcription activator.</text>
</comment>
<proteinExistence type="inferred from homology"/>
<dbReference type="GO" id="GO:0006351">
    <property type="term" value="P:DNA-templated transcription"/>
    <property type="evidence" value="ECO:0007669"/>
    <property type="project" value="UniProtKB-UniRule"/>
</dbReference>
<protein>
    <recommendedName>
        <fullName evidence="3">Growth-regulating factor</fullName>
    </recommendedName>
</protein>
<dbReference type="GO" id="GO:0032502">
    <property type="term" value="P:developmental process"/>
    <property type="evidence" value="ECO:0007669"/>
    <property type="project" value="InterPro"/>
</dbReference>
<feature type="compositionally biased region" description="Basic and acidic residues" evidence="4">
    <location>
        <begin position="292"/>
        <end position="303"/>
    </location>
</feature>
<evidence type="ECO:0000256" key="4">
    <source>
        <dbReference type="SAM" id="MobiDB-lite"/>
    </source>
</evidence>
<keyword evidence="7" id="KW-1185">Reference proteome</keyword>
<feature type="region of interest" description="Disordered" evidence="4">
    <location>
        <begin position="238"/>
        <end position="314"/>
    </location>
</feature>
<dbReference type="GO" id="GO:0005524">
    <property type="term" value="F:ATP binding"/>
    <property type="evidence" value="ECO:0007669"/>
    <property type="project" value="UniProtKB-UniRule"/>
</dbReference>
<keyword evidence="3" id="KW-0804">Transcription</keyword>
<evidence type="ECO:0000256" key="2">
    <source>
        <dbReference type="PROSITE-ProRule" id="PRU01002"/>
    </source>
</evidence>
<feature type="domain" description="WRC" evidence="5">
    <location>
        <begin position="200"/>
        <end position="246"/>
    </location>
</feature>
<comment type="caution">
    <text evidence="2">Lacks conserved residue(s) required for the propagation of feature annotation.</text>
</comment>
<evidence type="ECO:0000259" key="5">
    <source>
        <dbReference type="PROSITE" id="PS51667"/>
    </source>
</evidence>
<dbReference type="AlphaFoldDB" id="A0AAD7LPZ1"/>
<name>A0AAD7LPZ1_QUISA</name>
<feature type="compositionally biased region" description="Polar residues" evidence="4">
    <location>
        <begin position="1"/>
        <end position="22"/>
    </location>
</feature>
<dbReference type="PROSITE" id="PS51667">
    <property type="entry name" value="WRC"/>
    <property type="match status" value="1"/>
</dbReference>
<feature type="compositionally biased region" description="Polar residues" evidence="4">
    <location>
        <begin position="304"/>
        <end position="314"/>
    </location>
</feature>
<keyword evidence="3" id="KW-0805">Transcription regulation</keyword>
<dbReference type="Proteomes" id="UP001163823">
    <property type="component" value="Chromosome 7"/>
</dbReference>
<sequence length="314" mass="33257">MTTSSDDPRSSLPTVTNTTSNNDRSKNNVDCAPFDNTTAATGAPDDDTTATAATSTSSAMEVTCTSSSATVETSMSCPITLVTSTPSPVTLVTSTPSPATLVPSTSTPATLVGATFTLTTIDSSIISTTSDDEINIKIEKQDNSGKSDINNSIFGRSCENRHAMNSGIKISTGTGFSPSSVLQVLGCKDSRFKNNINDTELQPGRCRRTDGKKWRCRRDVLPDQKYCARHMHRGAKRSVLGSLPVTDPVSSVPMNSGARLPPPATEPKTNTANTAIQKRNLTSPISTSHQQIDGEEKSLRSSDSETTISDTKSN</sequence>
<keyword evidence="3" id="KW-0010">Activator</keyword>